<keyword evidence="1" id="KW-0812">Transmembrane</keyword>
<name>A0ABR2VU88_9FUNG</name>
<gene>
    <name evidence="2" type="ORF">K7432_011210</name>
</gene>
<keyword evidence="1" id="KW-0472">Membrane</keyword>
<evidence type="ECO:0000313" key="3">
    <source>
        <dbReference type="Proteomes" id="UP001479436"/>
    </source>
</evidence>
<accession>A0ABR2VU88</accession>
<protein>
    <submittedName>
        <fullName evidence="2">Uncharacterized protein</fullName>
    </submittedName>
</protein>
<evidence type="ECO:0000256" key="1">
    <source>
        <dbReference type="SAM" id="Phobius"/>
    </source>
</evidence>
<sequence length="192" mass="20980">MILSIDNVNVKSTLRTSIIPFIRTTQDKLRNIVTLELVAMVGLILVTACIASPWEFFLVSLLATVALVVPSVRDLLIIILLAGITTIITILLGIQETMILFTVSSIAYAIKGFKKLGLGRGRGLGFLLLGAIIAGTYAGNTGIQEFLFISALTFTVLSVVTMITMKVISFTFYLLKTFWNLFPIAKGSREVY</sequence>
<dbReference type="EMBL" id="JASJQH010007719">
    <property type="protein sequence ID" value="KAK9702491.1"/>
    <property type="molecule type" value="Genomic_DNA"/>
</dbReference>
<organism evidence="2 3">
    <name type="scientific">Basidiobolus ranarum</name>
    <dbReference type="NCBI Taxonomy" id="34480"/>
    <lineage>
        <taxon>Eukaryota</taxon>
        <taxon>Fungi</taxon>
        <taxon>Fungi incertae sedis</taxon>
        <taxon>Zoopagomycota</taxon>
        <taxon>Entomophthoromycotina</taxon>
        <taxon>Basidiobolomycetes</taxon>
        <taxon>Basidiobolales</taxon>
        <taxon>Basidiobolaceae</taxon>
        <taxon>Basidiobolus</taxon>
    </lineage>
</organism>
<feature type="transmembrane region" description="Helical" evidence="1">
    <location>
        <begin position="75"/>
        <end position="103"/>
    </location>
</feature>
<evidence type="ECO:0000313" key="2">
    <source>
        <dbReference type="EMBL" id="KAK9702491.1"/>
    </source>
</evidence>
<feature type="transmembrane region" description="Helical" evidence="1">
    <location>
        <begin position="37"/>
        <end position="69"/>
    </location>
</feature>
<feature type="transmembrane region" description="Helical" evidence="1">
    <location>
        <begin position="146"/>
        <end position="175"/>
    </location>
</feature>
<keyword evidence="1" id="KW-1133">Transmembrane helix</keyword>
<reference evidence="2 3" key="1">
    <citation type="submission" date="2023-04" db="EMBL/GenBank/DDBJ databases">
        <title>Genome of Basidiobolus ranarum AG-B5.</title>
        <authorList>
            <person name="Stajich J.E."/>
            <person name="Carter-House D."/>
            <person name="Gryganskyi A."/>
        </authorList>
    </citation>
    <scope>NUCLEOTIDE SEQUENCE [LARGE SCALE GENOMIC DNA]</scope>
    <source>
        <strain evidence="2 3">AG-B5</strain>
    </source>
</reference>
<comment type="caution">
    <text evidence="2">The sequence shown here is derived from an EMBL/GenBank/DDBJ whole genome shotgun (WGS) entry which is preliminary data.</text>
</comment>
<dbReference type="Proteomes" id="UP001479436">
    <property type="component" value="Unassembled WGS sequence"/>
</dbReference>
<feature type="transmembrane region" description="Helical" evidence="1">
    <location>
        <begin position="123"/>
        <end position="140"/>
    </location>
</feature>
<keyword evidence="3" id="KW-1185">Reference proteome</keyword>
<proteinExistence type="predicted"/>